<proteinExistence type="predicted"/>
<gene>
    <name evidence="1" type="ORF">RHMOL_Rhmol11G0133700</name>
</gene>
<evidence type="ECO:0000313" key="1">
    <source>
        <dbReference type="EMBL" id="KAI8531402.1"/>
    </source>
</evidence>
<sequence>MGAKPAGEKVVGLVGAKGGGGGTEASNPIAEAIGTKPAFASLVPPKRKVVKKMMGDSMVQAFVSAAAAFSTSITKKNNKKKIFPA</sequence>
<evidence type="ECO:0000313" key="2">
    <source>
        <dbReference type="Proteomes" id="UP001062846"/>
    </source>
</evidence>
<comment type="caution">
    <text evidence="1">The sequence shown here is derived from an EMBL/GenBank/DDBJ whole genome shotgun (WGS) entry which is preliminary data.</text>
</comment>
<protein>
    <submittedName>
        <fullName evidence="1">Uncharacterized protein</fullName>
    </submittedName>
</protein>
<organism evidence="1 2">
    <name type="scientific">Rhododendron molle</name>
    <name type="common">Chinese azalea</name>
    <name type="synonym">Azalea mollis</name>
    <dbReference type="NCBI Taxonomy" id="49168"/>
    <lineage>
        <taxon>Eukaryota</taxon>
        <taxon>Viridiplantae</taxon>
        <taxon>Streptophyta</taxon>
        <taxon>Embryophyta</taxon>
        <taxon>Tracheophyta</taxon>
        <taxon>Spermatophyta</taxon>
        <taxon>Magnoliopsida</taxon>
        <taxon>eudicotyledons</taxon>
        <taxon>Gunneridae</taxon>
        <taxon>Pentapetalae</taxon>
        <taxon>asterids</taxon>
        <taxon>Ericales</taxon>
        <taxon>Ericaceae</taxon>
        <taxon>Ericoideae</taxon>
        <taxon>Rhodoreae</taxon>
        <taxon>Rhododendron</taxon>
    </lineage>
</organism>
<accession>A0ACC0LSV6</accession>
<name>A0ACC0LSV6_RHOML</name>
<keyword evidence="2" id="KW-1185">Reference proteome</keyword>
<dbReference type="EMBL" id="CM046398">
    <property type="protein sequence ID" value="KAI8531402.1"/>
    <property type="molecule type" value="Genomic_DNA"/>
</dbReference>
<reference evidence="1" key="1">
    <citation type="submission" date="2022-02" db="EMBL/GenBank/DDBJ databases">
        <title>Plant Genome Project.</title>
        <authorList>
            <person name="Zhang R.-G."/>
        </authorList>
    </citation>
    <scope>NUCLEOTIDE SEQUENCE</scope>
    <source>
        <strain evidence="1">AT1</strain>
    </source>
</reference>
<dbReference type="Proteomes" id="UP001062846">
    <property type="component" value="Chromosome 11"/>
</dbReference>